<dbReference type="InParanoid" id="A0A2T3A4F7"/>
<evidence type="ECO:0000313" key="3">
    <source>
        <dbReference type="Proteomes" id="UP000241462"/>
    </source>
</evidence>
<organism evidence="2 3">
    <name type="scientific">Coniella lustricola</name>
    <dbReference type="NCBI Taxonomy" id="2025994"/>
    <lineage>
        <taxon>Eukaryota</taxon>
        <taxon>Fungi</taxon>
        <taxon>Dikarya</taxon>
        <taxon>Ascomycota</taxon>
        <taxon>Pezizomycotina</taxon>
        <taxon>Sordariomycetes</taxon>
        <taxon>Sordariomycetidae</taxon>
        <taxon>Diaporthales</taxon>
        <taxon>Schizoparmaceae</taxon>
        <taxon>Coniella</taxon>
    </lineage>
</organism>
<reference evidence="2 3" key="1">
    <citation type="journal article" date="2018" name="Mycol. Prog.">
        <title>Coniella lustricola, a new species from submerged detritus.</title>
        <authorList>
            <person name="Raudabaugh D.B."/>
            <person name="Iturriaga T."/>
            <person name="Carver A."/>
            <person name="Mondo S."/>
            <person name="Pangilinan J."/>
            <person name="Lipzen A."/>
            <person name="He G."/>
            <person name="Amirebrahimi M."/>
            <person name="Grigoriev I.V."/>
            <person name="Miller A.N."/>
        </authorList>
    </citation>
    <scope>NUCLEOTIDE SEQUENCE [LARGE SCALE GENOMIC DNA]</scope>
    <source>
        <strain evidence="2 3">B22-T-1</strain>
    </source>
</reference>
<protein>
    <submittedName>
        <fullName evidence="2">Uncharacterized protein</fullName>
    </submittedName>
</protein>
<keyword evidence="3" id="KW-1185">Reference proteome</keyword>
<evidence type="ECO:0000256" key="1">
    <source>
        <dbReference type="SAM" id="MobiDB-lite"/>
    </source>
</evidence>
<accession>A0A2T3A4F7</accession>
<feature type="region of interest" description="Disordered" evidence="1">
    <location>
        <begin position="23"/>
        <end position="83"/>
    </location>
</feature>
<dbReference type="EMBL" id="KZ678473">
    <property type="protein sequence ID" value="PSR82669.1"/>
    <property type="molecule type" value="Genomic_DNA"/>
</dbReference>
<proteinExistence type="predicted"/>
<name>A0A2T3A4F7_9PEZI</name>
<dbReference type="AlphaFoldDB" id="A0A2T3A4F7"/>
<sequence>MSTHMSGLDVAAQVQAGVAVAVAGQPKQPDMGPGGVSGRRRPASSVEQPTSFPEQLQQRAEATTQRAASMDIELTEKEGPRGLVGQLPRACEYRVSSIAAGRDGHGVGASERCEAGQHITTRRDHGSGKQRGQVVDGSDMPCLSLYRVASARFPSSSAALVARWAVASPNGSI</sequence>
<feature type="compositionally biased region" description="Low complexity" evidence="1">
    <location>
        <begin position="54"/>
        <end position="68"/>
    </location>
</feature>
<evidence type="ECO:0000313" key="2">
    <source>
        <dbReference type="EMBL" id="PSR82669.1"/>
    </source>
</evidence>
<feature type="region of interest" description="Disordered" evidence="1">
    <location>
        <begin position="117"/>
        <end position="136"/>
    </location>
</feature>
<dbReference type="Proteomes" id="UP000241462">
    <property type="component" value="Unassembled WGS sequence"/>
</dbReference>
<gene>
    <name evidence="2" type="ORF">BD289DRAFT_506970</name>
</gene>
<feature type="compositionally biased region" description="Basic and acidic residues" evidence="1">
    <location>
        <begin position="117"/>
        <end position="127"/>
    </location>
</feature>